<dbReference type="Gene3D" id="3.40.50.1820">
    <property type="entry name" value="alpha/beta hydrolase"/>
    <property type="match status" value="1"/>
</dbReference>
<dbReference type="AlphaFoldDB" id="A0A3A2ZQ35"/>
<dbReference type="EMBL" id="MVGC01000436">
    <property type="protein sequence ID" value="RJE19201.1"/>
    <property type="molecule type" value="Genomic_DNA"/>
</dbReference>
<gene>
    <name evidence="3" type="ORF">PHISCL_08457</name>
</gene>
<dbReference type="OrthoDB" id="94039at2759"/>
<feature type="region of interest" description="Disordered" evidence="1">
    <location>
        <begin position="417"/>
        <end position="453"/>
    </location>
</feature>
<evidence type="ECO:0000256" key="1">
    <source>
        <dbReference type="SAM" id="MobiDB-lite"/>
    </source>
</evidence>
<dbReference type="InterPro" id="IPR029058">
    <property type="entry name" value="AB_hydrolase_fold"/>
</dbReference>
<reference evidence="4" key="1">
    <citation type="submission" date="2017-02" db="EMBL/GenBank/DDBJ databases">
        <authorList>
            <person name="Tafer H."/>
            <person name="Lopandic K."/>
        </authorList>
    </citation>
    <scope>NUCLEOTIDE SEQUENCE [LARGE SCALE GENOMIC DNA]</scope>
    <source>
        <strain evidence="4">CBS 366.77</strain>
    </source>
</reference>
<dbReference type="SUPFAM" id="SSF53474">
    <property type="entry name" value="alpha/beta-Hydrolases"/>
    <property type="match status" value="1"/>
</dbReference>
<protein>
    <submittedName>
        <fullName evidence="3">Toxin biosynthesis protein</fullName>
    </submittedName>
</protein>
<dbReference type="Proteomes" id="UP000266188">
    <property type="component" value="Unassembled WGS sequence"/>
</dbReference>
<dbReference type="STRING" id="2070753.A0A3A2ZQ35"/>
<feature type="compositionally biased region" description="Basic and acidic residues" evidence="1">
    <location>
        <begin position="424"/>
        <end position="453"/>
    </location>
</feature>
<keyword evidence="4" id="KW-1185">Reference proteome</keyword>
<dbReference type="Pfam" id="PF12697">
    <property type="entry name" value="Abhydrolase_6"/>
    <property type="match status" value="1"/>
</dbReference>
<sequence length="453" mass="51268">MSSPSASGPFRIVEHEIPCQHIREYPAATANEQEDTLHLAVRQYIPLDNPNPQPGDVTIIGAHANGFPKELYEPLWEDLYARSKANGFRIRSIWMADVAHQGQSSVINEDILGNDPSWFDHPRDLLHFINLKRDEMPRPIVGIGHSFGGAQLAQLCLMHPRLMHTLVLLDPVIQDQTTQFESAAVFEYREVIAKTTQLSTYRRDMWPSRAVAAQSFKKNPFYQAWDPRVLDRWIQYGLRDLPTAIYPLDEPSASKAGDGDDNRPVTLRTTRHQEVFTFSRPNYDGPPGKKVPVNKVTHPDLNPRHFGTFPFYRPEPARIFAQIQHLRPSVLYIFGMKSDMSLLPMIEDKLVNTGVGIGGSGGVPAGRVRDVRLAEIGHLVAQEAPTQCAENAATWLGSELKRFRAEEEAFRAQWSRKSKVQKVTVDDRWLAHVPKPERKPKKEPTNGESKSKL</sequence>
<proteinExistence type="predicted"/>
<dbReference type="ESTHER" id="9euro-a0a3a2zq35">
    <property type="family name" value="MpaH"/>
</dbReference>
<name>A0A3A2ZQ35_9EURO</name>
<evidence type="ECO:0000259" key="2">
    <source>
        <dbReference type="Pfam" id="PF12697"/>
    </source>
</evidence>
<accession>A0A3A2ZQ35</accession>
<comment type="caution">
    <text evidence="3">The sequence shown here is derived from an EMBL/GenBank/DDBJ whole genome shotgun (WGS) entry which is preliminary data.</text>
</comment>
<evidence type="ECO:0000313" key="4">
    <source>
        <dbReference type="Proteomes" id="UP000266188"/>
    </source>
</evidence>
<feature type="domain" description="AB hydrolase-1" evidence="2">
    <location>
        <begin position="63"/>
        <end position="230"/>
    </location>
</feature>
<organism evidence="3 4">
    <name type="scientific">Aspergillus sclerotialis</name>
    <dbReference type="NCBI Taxonomy" id="2070753"/>
    <lineage>
        <taxon>Eukaryota</taxon>
        <taxon>Fungi</taxon>
        <taxon>Dikarya</taxon>
        <taxon>Ascomycota</taxon>
        <taxon>Pezizomycotina</taxon>
        <taxon>Eurotiomycetes</taxon>
        <taxon>Eurotiomycetidae</taxon>
        <taxon>Eurotiales</taxon>
        <taxon>Aspergillaceae</taxon>
        <taxon>Aspergillus</taxon>
        <taxon>Aspergillus subgen. Polypaecilum</taxon>
    </lineage>
</organism>
<evidence type="ECO:0000313" key="3">
    <source>
        <dbReference type="EMBL" id="RJE19201.1"/>
    </source>
</evidence>
<dbReference type="InterPro" id="IPR000073">
    <property type="entry name" value="AB_hydrolase_1"/>
</dbReference>